<protein>
    <submittedName>
        <fullName evidence="2">Uncharacterized protein</fullName>
    </submittedName>
</protein>
<organism evidence="1 2">
    <name type="scientific">Panagrolaimus sp. ES5</name>
    <dbReference type="NCBI Taxonomy" id="591445"/>
    <lineage>
        <taxon>Eukaryota</taxon>
        <taxon>Metazoa</taxon>
        <taxon>Ecdysozoa</taxon>
        <taxon>Nematoda</taxon>
        <taxon>Chromadorea</taxon>
        <taxon>Rhabditida</taxon>
        <taxon>Tylenchina</taxon>
        <taxon>Panagrolaimomorpha</taxon>
        <taxon>Panagrolaimoidea</taxon>
        <taxon>Panagrolaimidae</taxon>
        <taxon>Panagrolaimus</taxon>
    </lineage>
</organism>
<evidence type="ECO:0000313" key="1">
    <source>
        <dbReference type="Proteomes" id="UP000887579"/>
    </source>
</evidence>
<reference evidence="2" key="1">
    <citation type="submission" date="2022-11" db="UniProtKB">
        <authorList>
            <consortium name="WormBaseParasite"/>
        </authorList>
    </citation>
    <scope>IDENTIFICATION</scope>
</reference>
<dbReference type="Proteomes" id="UP000887579">
    <property type="component" value="Unplaced"/>
</dbReference>
<sequence length="113" mass="12786">MDAHEPTPERGRYEAYMGTTPISGSQLFGCPTPNATVRKMEFHPLHVFVVDTDNIKMMPPKLLSLQRCLLMMESLMPFGPRFSPFSSWKSKTIIFDFRDCTSSPISEVNGNVI</sequence>
<proteinExistence type="predicted"/>
<name>A0AC34FVT2_9BILA</name>
<dbReference type="WBParaSite" id="ES5_v2.g21477.t1">
    <property type="protein sequence ID" value="ES5_v2.g21477.t1"/>
    <property type="gene ID" value="ES5_v2.g21477"/>
</dbReference>
<evidence type="ECO:0000313" key="2">
    <source>
        <dbReference type="WBParaSite" id="ES5_v2.g21477.t1"/>
    </source>
</evidence>
<accession>A0AC34FVT2</accession>